<reference evidence="2" key="1">
    <citation type="journal article" date="2015" name="J. Virol.">
        <title>Whole-Genome Sequencing of Kaposi's Sarcoma-Associated Herpesvirus from Zambian Kaposi's Sarcoma Biopsy Specimens Reveals Unique Viral Diversity.</title>
        <authorList>
            <person name="Olp L.N."/>
            <person name="Jeanniard A."/>
            <person name="Marimo C."/>
            <person name="West J.T."/>
            <person name="Wood C."/>
        </authorList>
    </citation>
    <scope>NUCLEOTIDE SEQUENCE</scope>
    <source>
        <strain evidence="2">ZM118</strain>
    </source>
</reference>
<evidence type="ECO:0000313" key="2">
    <source>
        <dbReference type="EMBL" id="ALH45050.1"/>
    </source>
</evidence>
<accession>A0A0N9RN23</accession>
<organism evidence="2">
    <name type="scientific">Human herpesvirus 8</name>
    <name type="common">HHV-8</name>
    <name type="synonym">Kaposi's sarcoma-associated herpesvirus</name>
    <dbReference type="NCBI Taxonomy" id="37296"/>
    <lineage>
        <taxon>Viruses</taxon>
        <taxon>Duplodnaviria</taxon>
        <taxon>Heunggongvirae</taxon>
        <taxon>Peploviricota</taxon>
        <taxon>Herviviricetes</taxon>
        <taxon>Herpesvirales</taxon>
        <taxon>Orthoherpesviridae</taxon>
        <taxon>Gammaherpesvirinae</taxon>
        <taxon>Rhadinovirus</taxon>
        <taxon>Rhadinovirus humangamma8</taxon>
    </lineage>
</organism>
<dbReference type="EMBL" id="KT271463">
    <property type="protein sequence ID" value="ALH45050.1"/>
    <property type="molecule type" value="Genomic_DNA"/>
</dbReference>
<name>A0A0N9RN23_HHV8</name>
<sequence>MLGKYVCETEPLSPGLRRLMWRFLQNKNLNTFHAQELRFIHLVLCKMYNFGLNVYLLREATANAGTYDEVVLGRKVPAEVWKLVYDGLEEMGVSSEMLLCEAYRDSLWMHLNDKVGLLRGLANYLFHRLGVTHDVRIAPENLVDGNFLFNLGSVLPCRLLLAAGYCLAFWGSDEHERWVRFFAQKLFMCYLIVSGRLMPQRSLLVWASETGYPGPVEAVCRDIRSMYGIRTYAVSGYLPAPSEAQLAYLGAFNNNAV</sequence>
<gene>
    <name evidence="2" type="primary">ORF18</name>
</gene>
<protein>
    <submittedName>
        <fullName evidence="2">ORF18</fullName>
    </submittedName>
</protein>
<dbReference type="Pfam" id="PF03049">
    <property type="entry name" value="Herpes_UL79"/>
    <property type="match status" value="1"/>
</dbReference>
<comment type="similarity">
    <text evidence="1">Belongs to the herpesviridae UL79 family.</text>
</comment>
<evidence type="ECO:0000256" key="1">
    <source>
        <dbReference type="ARBA" id="ARBA00005714"/>
    </source>
</evidence>
<proteinExistence type="inferred from homology"/>
<organismHost>
    <name type="scientific">Homo sapiens</name>
    <name type="common">Human</name>
    <dbReference type="NCBI Taxonomy" id="9606"/>
</organismHost>
<dbReference type="InterPro" id="IPR004290">
    <property type="entry name" value="Herpes_UL79"/>
</dbReference>